<reference evidence="2" key="2">
    <citation type="submission" date="2020-09" db="EMBL/GenBank/DDBJ databases">
        <authorList>
            <person name="Sun Q."/>
            <person name="Kim S."/>
        </authorList>
    </citation>
    <scope>NUCLEOTIDE SEQUENCE</scope>
    <source>
        <strain evidence="2">KCTC 23714</strain>
    </source>
</reference>
<keyword evidence="3" id="KW-1185">Reference proteome</keyword>
<comment type="caution">
    <text evidence="2">The sequence shown here is derived from an EMBL/GenBank/DDBJ whole genome shotgun (WGS) entry which is preliminary data.</text>
</comment>
<protein>
    <submittedName>
        <fullName evidence="2">RdxH</fullName>
    </submittedName>
</protein>
<evidence type="ECO:0000256" key="1">
    <source>
        <dbReference type="SAM" id="Phobius"/>
    </source>
</evidence>
<name>A0A918MK50_9RHOB</name>
<accession>A0A918MK50</accession>
<dbReference type="Proteomes" id="UP000628984">
    <property type="component" value="Unassembled WGS sequence"/>
</dbReference>
<dbReference type="InterPro" id="IPR008620">
    <property type="entry name" value="FixH"/>
</dbReference>
<dbReference type="AlphaFoldDB" id="A0A918MK50"/>
<organism evidence="2 3">
    <name type="scientific">Gemmobacter lanyuensis</name>
    <dbReference type="NCBI Taxonomy" id="1054497"/>
    <lineage>
        <taxon>Bacteria</taxon>
        <taxon>Pseudomonadati</taxon>
        <taxon>Pseudomonadota</taxon>
        <taxon>Alphaproteobacteria</taxon>
        <taxon>Rhodobacterales</taxon>
        <taxon>Paracoccaceae</taxon>
        <taxon>Gemmobacter</taxon>
    </lineage>
</organism>
<evidence type="ECO:0000313" key="3">
    <source>
        <dbReference type="Proteomes" id="UP000628984"/>
    </source>
</evidence>
<dbReference type="PIRSF" id="PIRSF011386">
    <property type="entry name" value="FixH"/>
    <property type="match status" value="1"/>
</dbReference>
<sequence length="151" mass="16471">MAQITGRHVLVFTVGAFSIIIAVNVLMAWKAISTFPGLEVQNSYVASQQFDAEREAQTALGWTLTQDYQPGAGLFLTFTDAEGLPVQVEDLQVLVGRSTSVADDQRPNFVREAGRYTAAVDLAPGKWVLHVEAKSPDGTGFRQRLDLFVKG</sequence>
<keyword evidence="1" id="KW-0472">Membrane</keyword>
<feature type="transmembrane region" description="Helical" evidence="1">
    <location>
        <begin position="9"/>
        <end position="29"/>
    </location>
</feature>
<reference evidence="2" key="1">
    <citation type="journal article" date="2014" name="Int. J. Syst. Evol. Microbiol.">
        <title>Complete genome sequence of Corynebacterium casei LMG S-19264T (=DSM 44701T), isolated from a smear-ripened cheese.</title>
        <authorList>
            <consortium name="US DOE Joint Genome Institute (JGI-PGF)"/>
            <person name="Walter F."/>
            <person name="Albersmeier A."/>
            <person name="Kalinowski J."/>
            <person name="Ruckert C."/>
        </authorList>
    </citation>
    <scope>NUCLEOTIDE SEQUENCE</scope>
    <source>
        <strain evidence="2">KCTC 23714</strain>
    </source>
</reference>
<dbReference type="Pfam" id="PF05751">
    <property type="entry name" value="FixH"/>
    <property type="match status" value="1"/>
</dbReference>
<evidence type="ECO:0000313" key="2">
    <source>
        <dbReference type="EMBL" id="GGW29735.1"/>
    </source>
</evidence>
<gene>
    <name evidence="2" type="primary">rdxH</name>
    <name evidence="2" type="ORF">GCM10011452_17900</name>
</gene>
<keyword evidence="1" id="KW-1133">Transmembrane helix</keyword>
<proteinExistence type="predicted"/>
<dbReference type="EMBL" id="BMYQ01000004">
    <property type="protein sequence ID" value="GGW29735.1"/>
    <property type="molecule type" value="Genomic_DNA"/>
</dbReference>
<dbReference type="InterPro" id="IPR018037">
    <property type="entry name" value="FixH_proteobacterial"/>
</dbReference>
<dbReference type="RefSeq" id="WP_189633509.1">
    <property type="nucleotide sequence ID" value="NZ_BMYQ01000004.1"/>
</dbReference>
<keyword evidence="1" id="KW-0812">Transmembrane</keyword>